<dbReference type="InterPro" id="IPR052652">
    <property type="entry name" value="Telomerase_Complex_Comp"/>
</dbReference>
<dbReference type="GO" id="GO:0005697">
    <property type="term" value="C:telomerase holoenzyme complex"/>
    <property type="evidence" value="ECO:0007669"/>
    <property type="project" value="TreeGrafter"/>
</dbReference>
<accession>A0A8X6XJ55</accession>
<proteinExistence type="predicted"/>
<dbReference type="AlphaFoldDB" id="A0A8X6XJ55"/>
<comment type="caution">
    <text evidence="3">The sequence shown here is derived from an EMBL/GenBank/DDBJ whole genome shotgun (WGS) entry which is preliminary data.</text>
</comment>
<reference evidence="3" key="1">
    <citation type="submission" date="2020-08" db="EMBL/GenBank/DDBJ databases">
        <title>Multicomponent nature underlies the extraordinary mechanical properties of spider dragline silk.</title>
        <authorList>
            <person name="Kono N."/>
            <person name="Nakamura H."/>
            <person name="Mori M."/>
            <person name="Yoshida Y."/>
            <person name="Ohtoshi R."/>
            <person name="Malay A.D."/>
            <person name="Moran D.A.P."/>
            <person name="Tomita M."/>
            <person name="Numata K."/>
            <person name="Arakawa K."/>
        </authorList>
    </citation>
    <scope>NUCLEOTIDE SEQUENCE</scope>
</reference>
<dbReference type="PROSITE" id="PS50988">
    <property type="entry name" value="TROVE"/>
    <property type="match status" value="1"/>
</dbReference>
<dbReference type="SUPFAM" id="SSF140864">
    <property type="entry name" value="TROVE domain-like"/>
    <property type="match status" value="1"/>
</dbReference>
<sequence>MRILKDNRLAMMAEVATENIFLKETPLTSTKNKFLVSEFYEKWCPNLSAIYGMKRKYDLTALESCKMKEDGLVSIKNKFLKKATISNENSRSKKLKASLQITRRRMCAKMKSRKYEDLDREVSHDAVDSPGSRSRSIGSSSEGENFLACESEPQSRALGHSAVGAFEQESNLFSSAPPPAAPAFFFGSTADSLTRSKNFFPKIAGGGPLLRSSPSAMRLGLRKQSAQYQLYRDLDYPGGERNVPPDSINPNTAVPVSSLSFQHPVRFGAAFIPQTIAKDISEMPVYNFDSDEGYEQETYESFSFVNTEANDLQIDRVRRIKSKKMQFLNVVSMALIYNANLKNVDDEYRKSVQKFADDVMTFDPEFILKVALFSRQELNIRAVSNFLLSYAAYSENTRPYLEKYFKTCIRLPTDWIEVADFYETFADSRLTDKSLPSALKKVMVKCFAKFDEYQLAKYNREKKAEGYTLKQLIRLLHLKSPANEIMCLLGKKYPETAEVFRKSGLPGIWEHKRAGQRMKLPTPETWETQISSHGNKACVWEKLIDNGKLPYMAMLRNLKNLILSGLSQKHHEKVQKQLENKIAVIKSRQSPLQFYEAFKVLTLIEDIYHGNYRGYRYRDPVWKRRREEKLNEKIKNVSLPLFESYKHSVSTALEISALHNLQPIPGKSLVICDILFPSSLDGKKRDKIFNLSIMMGLMCLKACEDCKMNVICDSFTERVLLKEDRTFLDSMQFTCLDYESSVTNGSSNSVNALKKVLEYYLKQYVILTEKVSIYFIEYVQ</sequence>
<gene>
    <name evidence="3" type="primary">Tep1</name>
    <name evidence="3" type="ORF">TNIN_14741</name>
</gene>
<evidence type="ECO:0000256" key="1">
    <source>
        <dbReference type="SAM" id="MobiDB-lite"/>
    </source>
</evidence>
<keyword evidence="4" id="KW-1185">Reference proteome</keyword>
<dbReference type="GO" id="GO:0000722">
    <property type="term" value="P:telomere maintenance via recombination"/>
    <property type="evidence" value="ECO:0007669"/>
    <property type="project" value="TreeGrafter"/>
</dbReference>
<dbReference type="GO" id="GO:0070034">
    <property type="term" value="F:telomerase RNA binding"/>
    <property type="evidence" value="ECO:0007669"/>
    <property type="project" value="TreeGrafter"/>
</dbReference>
<dbReference type="Pfam" id="PF05731">
    <property type="entry name" value="TROVE"/>
    <property type="match status" value="2"/>
</dbReference>
<dbReference type="EMBL" id="BMAV01009759">
    <property type="protein sequence ID" value="GFY54193.1"/>
    <property type="molecule type" value="Genomic_DNA"/>
</dbReference>
<dbReference type="InterPro" id="IPR037214">
    <property type="entry name" value="TROVE_dom_sf"/>
</dbReference>
<dbReference type="PANTHER" id="PTHR44791">
    <property type="entry name" value="TELOMERASE PROTEIN COMPONENT 1 TEP1"/>
    <property type="match status" value="1"/>
</dbReference>
<dbReference type="GO" id="GO:0003720">
    <property type="term" value="F:telomerase activity"/>
    <property type="evidence" value="ECO:0007669"/>
    <property type="project" value="TreeGrafter"/>
</dbReference>
<dbReference type="Proteomes" id="UP000886998">
    <property type="component" value="Unassembled WGS sequence"/>
</dbReference>
<feature type="region of interest" description="Disordered" evidence="1">
    <location>
        <begin position="112"/>
        <end position="151"/>
    </location>
</feature>
<dbReference type="OrthoDB" id="6433949at2759"/>
<protein>
    <submittedName>
        <fullName evidence="3">Telomerase protein component 1</fullName>
    </submittedName>
</protein>
<evidence type="ECO:0000313" key="3">
    <source>
        <dbReference type="EMBL" id="GFY54193.1"/>
    </source>
</evidence>
<name>A0A8X6XJ55_9ARAC</name>
<evidence type="ECO:0000313" key="4">
    <source>
        <dbReference type="Proteomes" id="UP000886998"/>
    </source>
</evidence>
<feature type="domain" description="TROVE" evidence="2">
    <location>
        <begin position="305"/>
        <end position="666"/>
    </location>
</feature>
<feature type="compositionally biased region" description="Low complexity" evidence="1">
    <location>
        <begin position="129"/>
        <end position="141"/>
    </location>
</feature>
<dbReference type="InterPro" id="IPR008858">
    <property type="entry name" value="TROVE_dom"/>
</dbReference>
<evidence type="ECO:0000259" key="2">
    <source>
        <dbReference type="PROSITE" id="PS50988"/>
    </source>
</evidence>
<feature type="compositionally biased region" description="Basic and acidic residues" evidence="1">
    <location>
        <begin position="113"/>
        <end position="127"/>
    </location>
</feature>
<dbReference type="PANTHER" id="PTHR44791:SF1">
    <property type="entry name" value="TELOMERASE PROTEIN COMPONENT 1"/>
    <property type="match status" value="1"/>
</dbReference>
<organism evidence="3 4">
    <name type="scientific">Trichonephila inaurata madagascariensis</name>
    <dbReference type="NCBI Taxonomy" id="2747483"/>
    <lineage>
        <taxon>Eukaryota</taxon>
        <taxon>Metazoa</taxon>
        <taxon>Ecdysozoa</taxon>
        <taxon>Arthropoda</taxon>
        <taxon>Chelicerata</taxon>
        <taxon>Arachnida</taxon>
        <taxon>Araneae</taxon>
        <taxon>Araneomorphae</taxon>
        <taxon>Entelegynae</taxon>
        <taxon>Araneoidea</taxon>
        <taxon>Nephilidae</taxon>
        <taxon>Trichonephila</taxon>
        <taxon>Trichonephila inaurata</taxon>
    </lineage>
</organism>